<feature type="transmembrane region" description="Helical" evidence="5">
    <location>
        <begin position="305"/>
        <end position="325"/>
    </location>
</feature>
<feature type="transmembrane region" description="Helical" evidence="5">
    <location>
        <begin position="143"/>
        <end position="166"/>
    </location>
</feature>
<dbReference type="CDD" id="cd17321">
    <property type="entry name" value="MFS_MMR_MDR_like"/>
    <property type="match status" value="1"/>
</dbReference>
<name>A0AAE9KPU0_ALCFA</name>
<accession>A0AAE9KPU0</accession>
<evidence type="ECO:0000256" key="4">
    <source>
        <dbReference type="ARBA" id="ARBA00023136"/>
    </source>
</evidence>
<feature type="transmembrane region" description="Helical" evidence="5">
    <location>
        <begin position="59"/>
        <end position="77"/>
    </location>
</feature>
<evidence type="ECO:0000256" key="5">
    <source>
        <dbReference type="SAM" id="Phobius"/>
    </source>
</evidence>
<dbReference type="InterPro" id="IPR036259">
    <property type="entry name" value="MFS_trans_sf"/>
</dbReference>
<dbReference type="Gene3D" id="1.20.1720.10">
    <property type="entry name" value="Multidrug resistance protein D"/>
    <property type="match status" value="1"/>
</dbReference>
<organism evidence="7 8">
    <name type="scientific">Alcaligenes faecalis</name>
    <dbReference type="NCBI Taxonomy" id="511"/>
    <lineage>
        <taxon>Bacteria</taxon>
        <taxon>Pseudomonadati</taxon>
        <taxon>Pseudomonadota</taxon>
        <taxon>Betaproteobacteria</taxon>
        <taxon>Burkholderiales</taxon>
        <taxon>Alcaligenaceae</taxon>
        <taxon>Alcaligenes</taxon>
    </lineage>
</organism>
<dbReference type="InterPro" id="IPR020846">
    <property type="entry name" value="MFS_dom"/>
</dbReference>
<sequence length="511" mass="52991">MNTTTTASMSDAPIRKSPLIVTGCLTAAVIPLSIAGPAVVVPSINQTLGGSAVELTWIINAYILSYGSATLAAGSLADTYGRKRIWLSGMLLFALITALIPSMPSVFWIDLLRLIQGLGAAGAFAGAMAALTQEFDGHARTRVFSLIGTTFGAGAAFGPFLAGLLIDTLGWQWVFYLPALLALLASALITPFARETRDPDAVGLDWLGAISFTAGLAVLTYGITLAPERGWGHASVLACLASAVVLLVIFVIIERRHAKPMLDLSLFANARFLGVQVLALAPAYAYIVLLVMLPARFIGVEGYSALAAGQMMIALSAPLLVVPFIAGILARWVNVGVLSGIGLAIAAVGLAWLGLVLSDDAPSERLLAMLVIGIGIGLPWGLMDGLAVSVVPKERAGMATGIFNAVRLAGDGIAIAVVGAILSARILSGLATLVADGTLGQIRGADLLGAANRLAMSDLQNARVLLPTVGPSPLLQVYESAFRFQLFVLAGAAAVTAILVLVLLSRVRRHD</sequence>
<evidence type="ECO:0000256" key="3">
    <source>
        <dbReference type="ARBA" id="ARBA00022989"/>
    </source>
</evidence>
<dbReference type="AlphaFoldDB" id="A0AAE9KPU0"/>
<evidence type="ECO:0000256" key="1">
    <source>
        <dbReference type="ARBA" id="ARBA00004141"/>
    </source>
</evidence>
<dbReference type="Pfam" id="PF07690">
    <property type="entry name" value="MFS_1"/>
    <property type="match status" value="1"/>
</dbReference>
<dbReference type="EMBL" id="CP095873">
    <property type="protein sequence ID" value="UPL23012.1"/>
    <property type="molecule type" value="Genomic_DNA"/>
</dbReference>
<feature type="transmembrane region" description="Helical" evidence="5">
    <location>
        <begin position="367"/>
        <end position="391"/>
    </location>
</feature>
<dbReference type="GO" id="GO:0022857">
    <property type="term" value="F:transmembrane transporter activity"/>
    <property type="evidence" value="ECO:0007669"/>
    <property type="project" value="InterPro"/>
</dbReference>
<feature type="transmembrane region" description="Helical" evidence="5">
    <location>
        <begin position="172"/>
        <end position="192"/>
    </location>
</feature>
<comment type="subcellular location">
    <subcellularLocation>
        <location evidence="1">Membrane</location>
        <topology evidence="1">Multi-pass membrane protein</topology>
    </subcellularLocation>
</comment>
<dbReference type="PRINTS" id="PR01036">
    <property type="entry name" value="TCRTETB"/>
</dbReference>
<gene>
    <name evidence="7" type="ORF">MXF72_08030</name>
</gene>
<proteinExistence type="predicted"/>
<feature type="transmembrane region" description="Helical" evidence="5">
    <location>
        <begin position="332"/>
        <end position="355"/>
    </location>
</feature>
<dbReference type="PROSITE" id="PS50850">
    <property type="entry name" value="MFS"/>
    <property type="match status" value="1"/>
</dbReference>
<dbReference type="InterPro" id="IPR011701">
    <property type="entry name" value="MFS"/>
</dbReference>
<feature type="transmembrane region" description="Helical" evidence="5">
    <location>
        <begin position="273"/>
        <end position="293"/>
    </location>
</feature>
<feature type="transmembrane region" description="Helical" evidence="5">
    <location>
        <begin position="484"/>
        <end position="504"/>
    </location>
</feature>
<feature type="transmembrane region" description="Helical" evidence="5">
    <location>
        <begin position="89"/>
        <end position="108"/>
    </location>
</feature>
<dbReference type="SUPFAM" id="SSF103473">
    <property type="entry name" value="MFS general substrate transporter"/>
    <property type="match status" value="1"/>
</dbReference>
<evidence type="ECO:0000259" key="6">
    <source>
        <dbReference type="PROSITE" id="PS50850"/>
    </source>
</evidence>
<reference evidence="7" key="1">
    <citation type="submission" date="2022-04" db="EMBL/GenBank/DDBJ databases">
        <title>Genomic mining of Alcaligenes faecalis D334 producing ectoin and derivatives.</title>
        <authorList>
            <person name="Doan V.T."/>
            <person name="Quach N.T."/>
            <person name="Vu T.-H.-N."/>
            <person name="Phi Q.-T."/>
        </authorList>
    </citation>
    <scope>NUCLEOTIDE SEQUENCE</scope>
    <source>
        <strain evidence="7">D334</strain>
    </source>
</reference>
<feature type="domain" description="Major facilitator superfamily (MFS) profile" evidence="6">
    <location>
        <begin position="1"/>
        <end position="508"/>
    </location>
</feature>
<dbReference type="PANTHER" id="PTHR42718">
    <property type="entry name" value="MAJOR FACILITATOR SUPERFAMILY MULTIDRUG TRANSPORTER MFSC"/>
    <property type="match status" value="1"/>
</dbReference>
<dbReference type="PANTHER" id="PTHR42718:SF49">
    <property type="entry name" value="EXPORT PROTEIN"/>
    <property type="match status" value="1"/>
</dbReference>
<keyword evidence="2 5" id="KW-0812">Transmembrane</keyword>
<protein>
    <submittedName>
        <fullName evidence="7">MFS transporter</fullName>
    </submittedName>
</protein>
<feature type="transmembrane region" description="Helical" evidence="5">
    <location>
        <begin position="412"/>
        <end position="435"/>
    </location>
</feature>
<dbReference type="Gene3D" id="1.20.1250.20">
    <property type="entry name" value="MFS general substrate transporter like domains"/>
    <property type="match status" value="1"/>
</dbReference>
<dbReference type="RefSeq" id="WP_247966748.1">
    <property type="nucleotide sequence ID" value="NZ_CP095873.1"/>
</dbReference>
<dbReference type="GO" id="GO:0016020">
    <property type="term" value="C:membrane"/>
    <property type="evidence" value="ECO:0007669"/>
    <property type="project" value="UniProtKB-SubCell"/>
</dbReference>
<feature type="transmembrane region" description="Helical" evidence="5">
    <location>
        <begin position="204"/>
        <end position="224"/>
    </location>
</feature>
<evidence type="ECO:0000313" key="8">
    <source>
        <dbReference type="Proteomes" id="UP000830925"/>
    </source>
</evidence>
<keyword evidence="4 5" id="KW-0472">Membrane</keyword>
<evidence type="ECO:0000256" key="2">
    <source>
        <dbReference type="ARBA" id="ARBA00022692"/>
    </source>
</evidence>
<keyword evidence="3 5" id="KW-1133">Transmembrane helix</keyword>
<evidence type="ECO:0000313" key="7">
    <source>
        <dbReference type="EMBL" id="UPL23012.1"/>
    </source>
</evidence>
<feature type="transmembrane region" description="Helical" evidence="5">
    <location>
        <begin position="114"/>
        <end position="131"/>
    </location>
</feature>
<dbReference type="Proteomes" id="UP000830925">
    <property type="component" value="Chromosome"/>
</dbReference>
<feature type="transmembrane region" description="Helical" evidence="5">
    <location>
        <begin position="230"/>
        <end position="253"/>
    </location>
</feature>